<dbReference type="EMBL" id="JBHUOR010000136">
    <property type="protein sequence ID" value="MFD2870205.1"/>
    <property type="molecule type" value="Genomic_DNA"/>
</dbReference>
<proteinExistence type="predicted"/>
<gene>
    <name evidence="2" type="ORF">ACFSY7_17065</name>
</gene>
<dbReference type="PANTHER" id="PTHR37806">
    <property type="entry name" value="LMO0724 PROTEIN"/>
    <property type="match status" value="1"/>
</dbReference>
<evidence type="ECO:0000313" key="2">
    <source>
        <dbReference type="EMBL" id="MFD2870205.1"/>
    </source>
</evidence>
<dbReference type="RefSeq" id="WP_380148856.1">
    <property type="nucleotide sequence ID" value="NZ_JBHUOR010000136.1"/>
</dbReference>
<sequence>MAEKQWMPIAAALGLAAVSYQFKTRQKKALYTKEETKLKSVPYEGTTLANIPAYTLLQATNYEGAHYYVTYGNFVGWVAKVDVADAPKGYQYTALNVPYISQYRPLDAPFGCEGTSLLMALRYKGYNDDVSLKTILDNMPKADRNPNKGFVGSPYYAMEGYFQTIFPKPLTSYAREAYSKMIVDISGASPKQLQQELAHENPVVVWVTFRFEPPREGEWDIGKKHPATFVSNLHVMLLTGYNSVTQKYRVHDPADEKEIYWVPKEQFEAAYLARKQAVVVR</sequence>
<accession>A0ABW5Y4J5</accession>
<reference evidence="3" key="1">
    <citation type="journal article" date="2019" name="Int. J. Syst. Evol. Microbiol.">
        <title>The Global Catalogue of Microorganisms (GCM) 10K type strain sequencing project: providing services to taxonomists for standard genome sequencing and annotation.</title>
        <authorList>
            <consortium name="The Broad Institute Genomics Platform"/>
            <consortium name="The Broad Institute Genome Sequencing Center for Infectious Disease"/>
            <person name="Wu L."/>
            <person name="Ma J."/>
        </authorList>
    </citation>
    <scope>NUCLEOTIDE SEQUENCE [LARGE SCALE GENOMIC DNA]</scope>
    <source>
        <strain evidence="3">KCTC 33522</strain>
    </source>
</reference>
<name>A0ABW5Y4J5_9BACL</name>
<dbReference type="PANTHER" id="PTHR37806:SF1">
    <property type="entry name" value="PEPTIDASE C39-LIKE DOMAIN-CONTAINING PROTEIN"/>
    <property type="match status" value="1"/>
</dbReference>
<dbReference type="Proteomes" id="UP001597568">
    <property type="component" value="Unassembled WGS sequence"/>
</dbReference>
<keyword evidence="3" id="KW-1185">Reference proteome</keyword>
<evidence type="ECO:0000313" key="3">
    <source>
        <dbReference type="Proteomes" id="UP001597568"/>
    </source>
</evidence>
<protein>
    <submittedName>
        <fullName evidence="2">C39 family peptidase</fullName>
    </submittedName>
</protein>
<dbReference type="Gene3D" id="3.90.70.10">
    <property type="entry name" value="Cysteine proteinases"/>
    <property type="match status" value="1"/>
</dbReference>
<evidence type="ECO:0000259" key="1">
    <source>
        <dbReference type="Pfam" id="PF13529"/>
    </source>
</evidence>
<dbReference type="Pfam" id="PF13529">
    <property type="entry name" value="Peptidase_C39_2"/>
    <property type="match status" value="1"/>
</dbReference>
<feature type="domain" description="Peptidase C39-like" evidence="1">
    <location>
        <begin position="95"/>
        <end position="254"/>
    </location>
</feature>
<organism evidence="2 3">
    <name type="scientific">Kurthia populi</name>
    <dbReference type="NCBI Taxonomy" id="1562132"/>
    <lineage>
        <taxon>Bacteria</taxon>
        <taxon>Bacillati</taxon>
        <taxon>Bacillota</taxon>
        <taxon>Bacilli</taxon>
        <taxon>Bacillales</taxon>
        <taxon>Caryophanaceae</taxon>
        <taxon>Kurthia</taxon>
    </lineage>
</organism>
<dbReference type="InterPro" id="IPR039564">
    <property type="entry name" value="Peptidase_C39-like"/>
</dbReference>
<comment type="caution">
    <text evidence="2">The sequence shown here is derived from an EMBL/GenBank/DDBJ whole genome shotgun (WGS) entry which is preliminary data.</text>
</comment>